<keyword evidence="8" id="KW-1185">Reference proteome</keyword>
<dbReference type="InterPro" id="IPR044944">
    <property type="entry name" value="NOS_dom_3"/>
</dbReference>
<dbReference type="InterPro" id="IPR044943">
    <property type="entry name" value="NOS_dom_1"/>
</dbReference>
<dbReference type="Pfam" id="PF02898">
    <property type="entry name" value="NO_synthase"/>
    <property type="match status" value="1"/>
</dbReference>
<dbReference type="InterPro" id="IPR004030">
    <property type="entry name" value="NOS_N"/>
</dbReference>
<evidence type="ECO:0000313" key="8">
    <source>
        <dbReference type="Proteomes" id="UP000612585"/>
    </source>
</evidence>
<dbReference type="GO" id="GO:0006809">
    <property type="term" value="P:nitric oxide biosynthetic process"/>
    <property type="evidence" value="ECO:0007669"/>
    <property type="project" value="InterPro"/>
</dbReference>
<evidence type="ECO:0000256" key="1">
    <source>
        <dbReference type="ARBA" id="ARBA00022617"/>
    </source>
</evidence>
<dbReference type="CDD" id="cd00575">
    <property type="entry name" value="NOS_oxygenase"/>
    <property type="match status" value="1"/>
</dbReference>
<dbReference type="PANTHER" id="PTHR43410:SF1">
    <property type="entry name" value="NITRIC OXIDE SYNTHASE"/>
    <property type="match status" value="1"/>
</dbReference>
<dbReference type="Gene3D" id="3.90.1230.10">
    <property type="entry name" value="Nitric Oxide Synthase, Chain A, domain 3"/>
    <property type="match status" value="1"/>
</dbReference>
<evidence type="ECO:0000313" key="7">
    <source>
        <dbReference type="EMBL" id="GIJ64527.1"/>
    </source>
</evidence>
<evidence type="ECO:0000256" key="5">
    <source>
        <dbReference type="SAM" id="MobiDB-lite"/>
    </source>
</evidence>
<dbReference type="Proteomes" id="UP000612585">
    <property type="component" value="Unassembled WGS sequence"/>
</dbReference>
<dbReference type="AlphaFoldDB" id="A0A8J4EA91"/>
<evidence type="ECO:0000256" key="2">
    <source>
        <dbReference type="ARBA" id="ARBA00022723"/>
    </source>
</evidence>
<evidence type="ECO:0000259" key="6">
    <source>
        <dbReference type="PROSITE" id="PS60001"/>
    </source>
</evidence>
<organism evidence="7 8">
    <name type="scientific">Virgisporangium aurantiacum</name>
    <dbReference type="NCBI Taxonomy" id="175570"/>
    <lineage>
        <taxon>Bacteria</taxon>
        <taxon>Bacillati</taxon>
        <taxon>Actinomycetota</taxon>
        <taxon>Actinomycetes</taxon>
        <taxon>Micromonosporales</taxon>
        <taxon>Micromonosporaceae</taxon>
        <taxon>Virgisporangium</taxon>
    </lineage>
</organism>
<reference evidence="7" key="1">
    <citation type="submission" date="2021-01" db="EMBL/GenBank/DDBJ databases">
        <title>Whole genome shotgun sequence of Virgisporangium aurantiacum NBRC 16421.</title>
        <authorList>
            <person name="Komaki H."/>
            <person name="Tamura T."/>
        </authorList>
    </citation>
    <scope>NUCLEOTIDE SEQUENCE</scope>
    <source>
        <strain evidence="7">NBRC 16421</strain>
    </source>
</reference>
<keyword evidence="3" id="KW-0560">Oxidoreductase</keyword>
<feature type="domain" description="Nitric oxide synthase (NOS)" evidence="6">
    <location>
        <begin position="79"/>
        <end position="86"/>
    </location>
</feature>
<feature type="region of interest" description="Disordered" evidence="5">
    <location>
        <begin position="382"/>
        <end position="434"/>
    </location>
</feature>
<gene>
    <name evidence="7" type="ORF">Vau01_120430</name>
</gene>
<dbReference type="InterPro" id="IPR044940">
    <property type="entry name" value="NOS_dom_2"/>
</dbReference>
<dbReference type="InterPro" id="IPR050607">
    <property type="entry name" value="NOS"/>
</dbReference>
<dbReference type="PANTHER" id="PTHR43410">
    <property type="entry name" value="NITRIC OXIDE SYNTHASE OXYGENASE"/>
    <property type="match status" value="1"/>
</dbReference>
<dbReference type="Gene3D" id="3.90.440.10">
    <property type="entry name" value="Nitric Oxide Synthase,Heme Domain,Chain A domain 2"/>
    <property type="match status" value="1"/>
</dbReference>
<dbReference type="GO" id="GO:0004517">
    <property type="term" value="F:nitric-oxide synthase activity"/>
    <property type="evidence" value="ECO:0007669"/>
    <property type="project" value="InterPro"/>
</dbReference>
<dbReference type="Gene3D" id="3.90.340.10">
    <property type="entry name" value="Nitric Oxide Synthase, Chain A, domain 1"/>
    <property type="match status" value="1"/>
</dbReference>
<comment type="caution">
    <text evidence="7">The sequence shown here is derived from an EMBL/GenBank/DDBJ whole genome shotgun (WGS) entry which is preliminary data.</text>
</comment>
<accession>A0A8J4EA91</accession>
<name>A0A8J4EA91_9ACTN</name>
<dbReference type="EMBL" id="BOPG01000120">
    <property type="protein sequence ID" value="GIJ64527.1"/>
    <property type="molecule type" value="Genomic_DNA"/>
</dbReference>
<dbReference type="SUPFAM" id="SSF56512">
    <property type="entry name" value="Nitric oxide (NO) synthase oxygenase domain"/>
    <property type="match status" value="1"/>
</dbReference>
<dbReference type="GO" id="GO:0046872">
    <property type="term" value="F:metal ion binding"/>
    <property type="evidence" value="ECO:0007669"/>
    <property type="project" value="UniProtKB-KW"/>
</dbReference>
<evidence type="ECO:0000256" key="3">
    <source>
        <dbReference type="ARBA" id="ARBA00023002"/>
    </source>
</evidence>
<sequence>MPVPGYRDAPNDPWRPEATVDSAEAAEFIRRVHADNPALGPAEPRLAEVAAEIAATGTYTHTPTELTHGAKLAWRNASRCIGRLYWNSLVVRDRRHVTGADDIFTEIVEHLGTAGDRDRQVIRPVITIFAPAVPGKPYARIWNDQLVRYAGYRREDGSVLGDPRYLDFTTAVTDRGWQGKRAAFDVLPVVVETPVDGVRVLDLPDTAVWEVPIGHPDLPWFADLGLRWHAVPAISNMRLSIGGVSYPMAPFNGWYMGTEIGGRNFADTDRYNLLPLVAKLMGLDTGTERTLWRDRALIELNRAVLWSFDRAGARISDHHTESRHFLRHCEKEEKAGRPVPADWTWIVPPVSGGVTPVFHRYYDELELRPNFYLDDEARVLGTTGRPVVQKRPSPGPDRRPHQHAKPAQCPARGHIPSPRLPLRPAVPLGGDAKV</sequence>
<dbReference type="PROSITE" id="PS60001">
    <property type="entry name" value="NOS"/>
    <property type="match status" value="1"/>
</dbReference>
<dbReference type="InterPro" id="IPR036119">
    <property type="entry name" value="NOS_N_sf"/>
</dbReference>
<protein>
    <recommendedName>
        <fullName evidence="6">Nitric oxide synthase (NOS) domain-containing protein</fullName>
    </recommendedName>
</protein>
<proteinExistence type="predicted"/>
<dbReference type="RefSeq" id="WP_204013399.1">
    <property type="nucleotide sequence ID" value="NZ_BOPG01000120.1"/>
</dbReference>
<keyword evidence="1" id="KW-0349">Heme</keyword>
<keyword evidence="4" id="KW-0408">Iron</keyword>
<keyword evidence="2" id="KW-0479">Metal-binding</keyword>
<evidence type="ECO:0000256" key="4">
    <source>
        <dbReference type="ARBA" id="ARBA00023004"/>
    </source>
</evidence>